<name>A0A5K3EK03_MESCO</name>
<dbReference type="WBParaSite" id="MCU_000804-RA">
    <property type="protein sequence ID" value="MCU_000804-RA"/>
    <property type="gene ID" value="MCU_000804"/>
</dbReference>
<reference evidence="1" key="1">
    <citation type="submission" date="2019-11" db="UniProtKB">
        <authorList>
            <consortium name="WormBaseParasite"/>
        </authorList>
    </citation>
    <scope>IDENTIFICATION</scope>
</reference>
<dbReference type="AlphaFoldDB" id="A0A5K3EK03"/>
<sequence>MAIASGCRESLQSFECACRDNTINFETLHPMLDKLFLVNGEAPNDFETLELLDAFAAHFATTCEDEVRRMAFHLLFPCGLNVNPLREEFLIRLTQLAICVGLTPLLDLIAVRLKAQIYLAVQSLSQSGHCTLNDKFVEAARPVSCFIRRVTENLLTVRGLSDTCKELRQISDLPDPAMLDKPLLSLLRLSPLLVSALVSGITLTYIASLIRGEEELFPSPLIFEILLIWLKVSQPQVMRQDWSSVDWKAFFLKNPPRFLEKPKIKGHDLPLLLSESWSPAHGLVWLTVLSPISRGPNEQRAKVLAELHCELLEVLAVPIPRGKHLRGSGGMVLEPPSSTWRLKFSTDIEPLFHYLASEKLGSCAGTLPLLRLVELLQTSWHSGRLLECNPSDISATLKPFSSERIVQILCQGLRL</sequence>
<accession>A0A5K3EK03</accession>
<proteinExistence type="predicted"/>
<organism evidence="1">
    <name type="scientific">Mesocestoides corti</name>
    <name type="common">Flatworm</name>
    <dbReference type="NCBI Taxonomy" id="53468"/>
    <lineage>
        <taxon>Eukaryota</taxon>
        <taxon>Metazoa</taxon>
        <taxon>Spiralia</taxon>
        <taxon>Lophotrochozoa</taxon>
        <taxon>Platyhelminthes</taxon>
        <taxon>Cestoda</taxon>
        <taxon>Eucestoda</taxon>
        <taxon>Cyclophyllidea</taxon>
        <taxon>Mesocestoididae</taxon>
        <taxon>Mesocestoides</taxon>
    </lineage>
</organism>
<protein>
    <submittedName>
        <fullName evidence="1">Uncharacterized protein</fullName>
    </submittedName>
</protein>
<evidence type="ECO:0000313" key="1">
    <source>
        <dbReference type="WBParaSite" id="MCU_000804-RA"/>
    </source>
</evidence>